<proteinExistence type="predicted"/>
<sequence length="238" mass="26026">MTVPAREELITETFVDLADTLVDDYDVIDLLHTLVERAAGILEAADAGILLPNASGSLEVVASTSERSHLISILQLRAEEGPCVDAYTTGKIVAVDNIASTYARWPTFATSAASVDYQSMYAIPMRLRNQTIGSMNLFSDRLGPMEPKDTAVAKALTDVATISILQERALRESDIAREQLQHALDSRVVIEQAKGVLAQTERVDMHEAFTLLRNRARHSGRRLSVVAQEIIDASAHRA</sequence>
<organism evidence="6 7">
    <name type="scientific">Herbiconiux oxytropis</name>
    <dbReference type="NCBI Taxonomy" id="2970915"/>
    <lineage>
        <taxon>Bacteria</taxon>
        <taxon>Bacillati</taxon>
        <taxon>Actinomycetota</taxon>
        <taxon>Actinomycetes</taxon>
        <taxon>Micrococcales</taxon>
        <taxon>Microbacteriaceae</taxon>
        <taxon>Herbiconiux</taxon>
    </lineage>
</organism>
<evidence type="ECO:0000256" key="4">
    <source>
        <dbReference type="ARBA" id="ARBA00023163"/>
    </source>
</evidence>
<evidence type="ECO:0000313" key="7">
    <source>
        <dbReference type="Proteomes" id="UP001165587"/>
    </source>
</evidence>
<dbReference type="PROSITE" id="PS50921">
    <property type="entry name" value="ANTAR"/>
    <property type="match status" value="1"/>
</dbReference>
<gene>
    <name evidence="6" type="ORF">N1028_02060</name>
</gene>
<dbReference type="InterPro" id="IPR005561">
    <property type="entry name" value="ANTAR"/>
</dbReference>
<evidence type="ECO:0000256" key="2">
    <source>
        <dbReference type="ARBA" id="ARBA00022777"/>
    </source>
</evidence>
<comment type="caution">
    <text evidence="6">The sequence shown here is derived from an EMBL/GenBank/DDBJ whole genome shotgun (WGS) entry which is preliminary data.</text>
</comment>
<evidence type="ECO:0000256" key="1">
    <source>
        <dbReference type="ARBA" id="ARBA00022679"/>
    </source>
</evidence>
<dbReference type="InterPro" id="IPR011006">
    <property type="entry name" value="CheY-like_superfamily"/>
</dbReference>
<dbReference type="Pfam" id="PF13185">
    <property type="entry name" value="GAF_2"/>
    <property type="match status" value="1"/>
</dbReference>
<dbReference type="InterPro" id="IPR003018">
    <property type="entry name" value="GAF"/>
</dbReference>
<keyword evidence="7" id="KW-1185">Reference proteome</keyword>
<dbReference type="Pfam" id="PF03861">
    <property type="entry name" value="ANTAR"/>
    <property type="match status" value="1"/>
</dbReference>
<dbReference type="GO" id="GO:0016301">
    <property type="term" value="F:kinase activity"/>
    <property type="evidence" value="ECO:0007669"/>
    <property type="project" value="UniProtKB-KW"/>
</dbReference>
<evidence type="ECO:0000313" key="6">
    <source>
        <dbReference type="EMBL" id="MCS5724674.1"/>
    </source>
</evidence>
<dbReference type="Gene3D" id="3.30.450.40">
    <property type="match status" value="1"/>
</dbReference>
<evidence type="ECO:0000259" key="5">
    <source>
        <dbReference type="PROSITE" id="PS50921"/>
    </source>
</evidence>
<dbReference type="GO" id="GO:0003723">
    <property type="term" value="F:RNA binding"/>
    <property type="evidence" value="ECO:0007669"/>
    <property type="project" value="InterPro"/>
</dbReference>
<evidence type="ECO:0000256" key="3">
    <source>
        <dbReference type="ARBA" id="ARBA00023015"/>
    </source>
</evidence>
<dbReference type="PIRSF" id="PIRSF036625">
    <property type="entry name" value="GAF_ANTAR"/>
    <property type="match status" value="1"/>
</dbReference>
<keyword evidence="2" id="KW-0418">Kinase</keyword>
<dbReference type="AlphaFoldDB" id="A0AA41XAI4"/>
<dbReference type="SUPFAM" id="SSF52172">
    <property type="entry name" value="CheY-like"/>
    <property type="match status" value="1"/>
</dbReference>
<keyword evidence="1" id="KW-0808">Transferase</keyword>
<dbReference type="InterPro" id="IPR036388">
    <property type="entry name" value="WH-like_DNA-bd_sf"/>
</dbReference>
<dbReference type="EMBL" id="JANLCK010000001">
    <property type="protein sequence ID" value="MCS5724674.1"/>
    <property type="molecule type" value="Genomic_DNA"/>
</dbReference>
<dbReference type="RefSeq" id="WP_259525104.1">
    <property type="nucleotide sequence ID" value="NZ_JANLCK010000001.1"/>
</dbReference>
<dbReference type="InterPro" id="IPR012074">
    <property type="entry name" value="GAF_ANTAR"/>
</dbReference>
<dbReference type="SUPFAM" id="SSF55781">
    <property type="entry name" value="GAF domain-like"/>
    <property type="match status" value="1"/>
</dbReference>
<dbReference type="SMART" id="SM00065">
    <property type="entry name" value="GAF"/>
    <property type="match status" value="1"/>
</dbReference>
<protein>
    <submittedName>
        <fullName evidence="6">GAF and ANTAR domain-containing protein</fullName>
    </submittedName>
</protein>
<keyword evidence="3" id="KW-0805">Transcription regulation</keyword>
<reference evidence="6" key="1">
    <citation type="submission" date="2022-08" db="EMBL/GenBank/DDBJ databases">
        <authorList>
            <person name="Deng Y."/>
            <person name="Han X.-F."/>
            <person name="Zhang Y.-Q."/>
        </authorList>
    </citation>
    <scope>NUCLEOTIDE SEQUENCE</scope>
    <source>
        <strain evidence="6">CPCC 203407</strain>
    </source>
</reference>
<dbReference type="InterPro" id="IPR029016">
    <property type="entry name" value="GAF-like_dom_sf"/>
</dbReference>
<keyword evidence="4" id="KW-0804">Transcription</keyword>
<dbReference type="SMART" id="SM01012">
    <property type="entry name" value="ANTAR"/>
    <property type="match status" value="1"/>
</dbReference>
<accession>A0AA41XAI4</accession>
<name>A0AA41XAI4_9MICO</name>
<dbReference type="Proteomes" id="UP001165587">
    <property type="component" value="Unassembled WGS sequence"/>
</dbReference>
<dbReference type="Gene3D" id="1.10.10.10">
    <property type="entry name" value="Winged helix-like DNA-binding domain superfamily/Winged helix DNA-binding domain"/>
    <property type="match status" value="1"/>
</dbReference>
<feature type="domain" description="ANTAR" evidence="5">
    <location>
        <begin position="170"/>
        <end position="231"/>
    </location>
</feature>